<evidence type="ECO:0000256" key="1">
    <source>
        <dbReference type="SAM" id="MobiDB-lite"/>
    </source>
</evidence>
<dbReference type="EMBL" id="JH668301">
    <property type="protein sequence ID" value="KAG6443345.1"/>
    <property type="molecule type" value="Genomic_DNA"/>
</dbReference>
<feature type="region of interest" description="Disordered" evidence="1">
    <location>
        <begin position="23"/>
        <end position="46"/>
    </location>
</feature>
<dbReference type="EMBL" id="JH668301">
    <property type="protein sequence ID" value="KAG6443347.1"/>
    <property type="molecule type" value="Genomic_DNA"/>
</dbReference>
<name>A0A922CEM8_MANSE</name>
<evidence type="ECO:0000259" key="2">
    <source>
        <dbReference type="Pfam" id="PF15072"/>
    </source>
</evidence>
<dbReference type="GO" id="GO:0000725">
    <property type="term" value="P:recombinational repair"/>
    <property type="evidence" value="ECO:0007669"/>
    <property type="project" value="InterPro"/>
</dbReference>
<comment type="caution">
    <text evidence="3">The sequence shown here is derived from an EMBL/GenBank/DDBJ whole genome shotgun (WGS) entry which is preliminary data.</text>
</comment>
<reference evidence="3" key="2">
    <citation type="submission" date="2020-12" db="EMBL/GenBank/DDBJ databases">
        <authorList>
            <person name="Kanost M."/>
        </authorList>
    </citation>
    <scope>NUCLEOTIDE SEQUENCE</scope>
</reference>
<evidence type="ECO:0000313" key="3">
    <source>
        <dbReference type="EMBL" id="KAG6443347.1"/>
    </source>
</evidence>
<dbReference type="Pfam" id="PF15072">
    <property type="entry name" value="HROB"/>
    <property type="match status" value="1"/>
</dbReference>
<dbReference type="InterPro" id="IPR058570">
    <property type="entry name" value="HROB_OB"/>
</dbReference>
<dbReference type="PANTHER" id="PTHR14523:SF1">
    <property type="entry name" value="HOMOLOGOUS RECOMBINATION OB-FOLD PROTEIN"/>
    <property type="match status" value="1"/>
</dbReference>
<proteinExistence type="predicted"/>
<dbReference type="PANTHER" id="PTHR14523">
    <property type="entry name" value="UNCHARACTERIZED PROTEIN C17ORF53 HOMOLOG"/>
    <property type="match status" value="1"/>
</dbReference>
<dbReference type="OrthoDB" id="21443at2759"/>
<dbReference type="InterPro" id="IPR028045">
    <property type="entry name" value="HROB"/>
</dbReference>
<feature type="domain" description="Homologous recombination OB-fold protein OB-fold" evidence="2">
    <location>
        <begin position="171"/>
        <end position="255"/>
    </location>
</feature>
<evidence type="ECO:0000313" key="4">
    <source>
        <dbReference type="Proteomes" id="UP000791440"/>
    </source>
</evidence>
<protein>
    <recommendedName>
        <fullName evidence="2">Homologous recombination OB-fold protein OB-fold domain-containing protein</fullName>
    </recommendedName>
</protein>
<dbReference type="EMBL" id="JH668301">
    <property type="protein sequence ID" value="KAG6443346.1"/>
    <property type="molecule type" value="Genomic_DNA"/>
</dbReference>
<reference evidence="3" key="1">
    <citation type="journal article" date="2016" name="Insect Biochem. Mol. Biol.">
        <title>Multifaceted biological insights from a draft genome sequence of the tobacco hornworm moth, Manduca sexta.</title>
        <authorList>
            <person name="Kanost M.R."/>
            <person name="Arrese E.L."/>
            <person name="Cao X."/>
            <person name="Chen Y.R."/>
            <person name="Chellapilla S."/>
            <person name="Goldsmith M.R."/>
            <person name="Grosse-Wilde E."/>
            <person name="Heckel D.G."/>
            <person name="Herndon N."/>
            <person name="Jiang H."/>
            <person name="Papanicolaou A."/>
            <person name="Qu J."/>
            <person name="Soulages J.L."/>
            <person name="Vogel H."/>
            <person name="Walters J."/>
            <person name="Waterhouse R.M."/>
            <person name="Ahn S.J."/>
            <person name="Almeida F.C."/>
            <person name="An C."/>
            <person name="Aqrawi P."/>
            <person name="Bretschneider A."/>
            <person name="Bryant W.B."/>
            <person name="Bucks S."/>
            <person name="Chao H."/>
            <person name="Chevignon G."/>
            <person name="Christen J.M."/>
            <person name="Clarke D.F."/>
            <person name="Dittmer N.T."/>
            <person name="Ferguson L.C.F."/>
            <person name="Garavelou S."/>
            <person name="Gordon K.H.J."/>
            <person name="Gunaratna R.T."/>
            <person name="Han Y."/>
            <person name="Hauser F."/>
            <person name="He Y."/>
            <person name="Heidel-Fischer H."/>
            <person name="Hirsh A."/>
            <person name="Hu Y."/>
            <person name="Jiang H."/>
            <person name="Kalra D."/>
            <person name="Klinner C."/>
            <person name="Konig C."/>
            <person name="Kovar C."/>
            <person name="Kroll A.R."/>
            <person name="Kuwar S.S."/>
            <person name="Lee S.L."/>
            <person name="Lehman R."/>
            <person name="Li K."/>
            <person name="Li Z."/>
            <person name="Liang H."/>
            <person name="Lovelace S."/>
            <person name="Lu Z."/>
            <person name="Mansfield J.H."/>
            <person name="McCulloch K.J."/>
            <person name="Mathew T."/>
            <person name="Morton B."/>
            <person name="Muzny D.M."/>
            <person name="Neunemann D."/>
            <person name="Ongeri F."/>
            <person name="Pauchet Y."/>
            <person name="Pu L.L."/>
            <person name="Pyrousis I."/>
            <person name="Rao X.J."/>
            <person name="Redding A."/>
            <person name="Roesel C."/>
            <person name="Sanchez-Gracia A."/>
            <person name="Schaack S."/>
            <person name="Shukla A."/>
            <person name="Tetreau G."/>
            <person name="Wang Y."/>
            <person name="Xiong G.H."/>
            <person name="Traut W."/>
            <person name="Walsh T.K."/>
            <person name="Worley K.C."/>
            <person name="Wu D."/>
            <person name="Wu W."/>
            <person name="Wu Y.Q."/>
            <person name="Zhang X."/>
            <person name="Zou Z."/>
            <person name="Zucker H."/>
            <person name="Briscoe A.D."/>
            <person name="Burmester T."/>
            <person name="Clem R.J."/>
            <person name="Feyereisen R."/>
            <person name="Grimmelikhuijzen C.J.P."/>
            <person name="Hamodrakas S.J."/>
            <person name="Hansson B.S."/>
            <person name="Huguet E."/>
            <person name="Jermiin L.S."/>
            <person name="Lan Q."/>
            <person name="Lehman H.K."/>
            <person name="Lorenzen M."/>
            <person name="Merzendorfer H."/>
            <person name="Michalopoulos I."/>
            <person name="Morton D.B."/>
            <person name="Muthukrishnan S."/>
            <person name="Oakeshott J.G."/>
            <person name="Palmer W."/>
            <person name="Park Y."/>
            <person name="Passarelli A.L."/>
            <person name="Rozas J."/>
            <person name="Schwartz L.M."/>
            <person name="Smith W."/>
            <person name="Southgate A."/>
            <person name="Vilcinskas A."/>
            <person name="Vogt R."/>
            <person name="Wang P."/>
            <person name="Werren J."/>
            <person name="Yu X.Q."/>
            <person name="Zhou J.J."/>
            <person name="Brown S.J."/>
            <person name="Scherer S.E."/>
            <person name="Richards S."/>
            <person name="Blissard G.W."/>
        </authorList>
    </citation>
    <scope>NUCLEOTIDE SEQUENCE</scope>
</reference>
<dbReference type="AlphaFoldDB" id="A0A922CEM8"/>
<organism evidence="3 4">
    <name type="scientific">Manduca sexta</name>
    <name type="common">Tobacco hawkmoth</name>
    <name type="synonym">Tobacco hornworm</name>
    <dbReference type="NCBI Taxonomy" id="7130"/>
    <lineage>
        <taxon>Eukaryota</taxon>
        <taxon>Metazoa</taxon>
        <taxon>Ecdysozoa</taxon>
        <taxon>Arthropoda</taxon>
        <taxon>Hexapoda</taxon>
        <taxon>Insecta</taxon>
        <taxon>Pterygota</taxon>
        <taxon>Neoptera</taxon>
        <taxon>Endopterygota</taxon>
        <taxon>Lepidoptera</taxon>
        <taxon>Glossata</taxon>
        <taxon>Ditrysia</taxon>
        <taxon>Bombycoidea</taxon>
        <taxon>Sphingidae</taxon>
        <taxon>Sphinginae</taxon>
        <taxon>Sphingini</taxon>
        <taxon>Manduca</taxon>
    </lineage>
</organism>
<accession>A0A922CEM8</accession>
<keyword evidence="4" id="KW-1185">Reference proteome</keyword>
<dbReference type="Proteomes" id="UP000791440">
    <property type="component" value="Unassembled WGS sequence"/>
</dbReference>
<gene>
    <name evidence="3" type="ORF">O3G_MSEX002799</name>
</gene>
<sequence length="318" mass="36114">MFESDDFDQVLSQFEIPEVLPEEKYSQKENVTSHIKKPDNPVESNSNKLVTVNESFKPPTNNVLREQAISPKHIKRKIINSYFDHKTKRKFPGPAGILNGSMEEPEDHSIGHMELLSQDIDFSQHNLQKHIFESPLWTRLLIDVKRWNLCNIDTIKSIKQQAISGILKRRKAQTITAFVEAVDRSAIDPLIILRDASGSIKCTLHRDAWSQFSPYIVSQYCVLILSKPTILITGSAFKKHYLNITLNNIYAIYSSAVLNDDAEKKDMCEGYEVVQEEDFTVIKAINLSSTNPDLNNDLDASGNNILDGLDSIFSEDIF</sequence>